<dbReference type="SMR" id="K7L046"/>
<evidence type="ECO:0000313" key="16">
    <source>
        <dbReference type="Proteomes" id="UP000008827"/>
    </source>
</evidence>
<feature type="repeat" description="PPR" evidence="10">
    <location>
        <begin position="191"/>
        <end position="225"/>
    </location>
</feature>
<dbReference type="FunFam" id="1.25.40.10:FF:002548">
    <property type="entry name" value="Pentatricopeptide repeat-containing protein At2g46050, mitochondrial"/>
    <property type="match status" value="1"/>
</dbReference>
<evidence type="ECO:0000256" key="1">
    <source>
        <dbReference type="ARBA" id="ARBA00012513"/>
    </source>
</evidence>
<dbReference type="PaxDb" id="3847-GLYMA07G07485.1"/>
<evidence type="ECO:0000256" key="5">
    <source>
        <dbReference type="ARBA" id="ARBA00022741"/>
    </source>
</evidence>
<dbReference type="Gene3D" id="1.25.40.10">
    <property type="entry name" value="Tetratricopeptide repeat domain"/>
    <property type="match status" value="3"/>
</dbReference>
<dbReference type="FunFam" id="1.25.40.10:FF:000642">
    <property type="entry name" value="Pentatricopeptide repeat-containing protein mitochondrial"/>
    <property type="match status" value="1"/>
</dbReference>
<dbReference type="OMA" id="NQVLHVY"/>
<dbReference type="InParanoid" id="K7L046"/>
<evidence type="ECO:0000313" key="15">
    <source>
        <dbReference type="EnsemblPlants" id="KRH48103"/>
    </source>
</evidence>
<feature type="binding site" evidence="11">
    <location>
        <position position="764"/>
    </location>
    <ligand>
        <name>ATP</name>
        <dbReference type="ChEBI" id="CHEBI:30616"/>
    </ligand>
</feature>
<feature type="region of interest" description="Disordered" evidence="12">
    <location>
        <begin position="672"/>
        <end position="699"/>
    </location>
</feature>
<name>K7L046_SOYBN</name>
<dbReference type="GO" id="GO:0003723">
    <property type="term" value="F:RNA binding"/>
    <property type="evidence" value="ECO:0000318"/>
    <property type="project" value="GO_Central"/>
</dbReference>
<keyword evidence="7 11" id="KW-0067">ATP-binding</keyword>
<dbReference type="Pfam" id="PF20431">
    <property type="entry name" value="E_motif"/>
    <property type="match status" value="1"/>
</dbReference>
<dbReference type="InterPro" id="IPR011990">
    <property type="entry name" value="TPR-like_helical_dom_sf"/>
</dbReference>
<comment type="catalytic activity">
    <reaction evidence="8">
        <text>L-threonyl-[protein] + ATP = O-phospho-L-threonyl-[protein] + ADP + H(+)</text>
        <dbReference type="Rhea" id="RHEA:46608"/>
        <dbReference type="Rhea" id="RHEA-COMP:11060"/>
        <dbReference type="Rhea" id="RHEA-COMP:11605"/>
        <dbReference type="ChEBI" id="CHEBI:15378"/>
        <dbReference type="ChEBI" id="CHEBI:30013"/>
        <dbReference type="ChEBI" id="CHEBI:30616"/>
        <dbReference type="ChEBI" id="CHEBI:61977"/>
        <dbReference type="ChEBI" id="CHEBI:456216"/>
        <dbReference type="EC" id="2.7.11.1"/>
    </reaction>
</comment>
<evidence type="ECO:0000256" key="9">
    <source>
        <dbReference type="ARBA" id="ARBA00048679"/>
    </source>
</evidence>
<dbReference type="Gene3D" id="1.10.510.10">
    <property type="entry name" value="Transferase(Phosphotransferase) domain 1"/>
    <property type="match status" value="1"/>
</dbReference>
<reference evidence="14" key="3">
    <citation type="submission" date="2018-07" db="EMBL/GenBank/DDBJ databases">
        <title>WGS assembly of Glycine max.</title>
        <authorList>
            <person name="Schmutz J."/>
            <person name="Cannon S."/>
            <person name="Schlueter J."/>
            <person name="Ma J."/>
            <person name="Mitros T."/>
            <person name="Nelson W."/>
            <person name="Hyten D."/>
            <person name="Song Q."/>
            <person name="Thelen J."/>
            <person name="Cheng J."/>
            <person name="Xu D."/>
            <person name="Hellsten U."/>
            <person name="May G."/>
            <person name="Yu Y."/>
            <person name="Sakurai T."/>
            <person name="Umezawa T."/>
            <person name="Bhattacharyya M."/>
            <person name="Sandhu D."/>
            <person name="Valliyodan B."/>
            <person name="Lindquist E."/>
            <person name="Peto M."/>
            <person name="Grant D."/>
            <person name="Shu S."/>
            <person name="Goodstein D."/>
            <person name="Barry K."/>
            <person name="Futrell-Griggs M."/>
            <person name="Abernathy B."/>
            <person name="Du J."/>
            <person name="Tian Z."/>
            <person name="Zhu L."/>
            <person name="Gill N."/>
            <person name="Joshi T."/>
            <person name="Libault M."/>
            <person name="Sethuraman A."/>
            <person name="Zhang X."/>
            <person name="Shinozaki K."/>
            <person name="Nguyen H."/>
            <person name="Wing R."/>
            <person name="Cregan P."/>
            <person name="Specht J."/>
            <person name="Grimwood J."/>
            <person name="Rokhsar D."/>
            <person name="Stacey G."/>
            <person name="Shoemaker R."/>
            <person name="Jackson S."/>
        </authorList>
    </citation>
    <scope>NUCLEOTIDE SEQUENCE</scope>
    <source>
        <tissue evidence="14">Callus</tissue>
    </source>
</reference>
<sequence>ASVPVPDETHFRDPHTVHLFCANALKVSAKRALLPEGKQLHAHLIKFGFCHVLSLQNQILGVYLKCTEADDAEKLFEELSVRNVVSWNILIRGIVGCGDANENDSNQQQCFSYFKRMLLELVVPDSTTFNGLFGVCVKFHDIDMGFQLHCFAVKLGLDLDCFVGSVLVDLYAQCGLVENARRVFLVVQHRDLVVWNVMISCYALNCLPEEAFVMFNLMRWDGANGDEFTFSNLLSICDSLEYYDFGKQVHGHILRLSFDSDVLVASALINIEGNEVMKLLREMLREGFSPDELTISSTISLCGYVSAITETMQAHAFAVKSSFQEFLSVANSLISAYSKCGSITSACKCFRLTREPDLVSWTSLINAYAFHGLAKEATEVFEKMLSCGIIPDQISFLGVLSACSHCGLVTKGLHYFNLMTSVYKIVPDSGHYTCLVDLLGRYGLINEAFEFLRSMPMEAESNTLGAFVASCNLHANIGLAKWAAEKLFTIEPEKNVNYAVMSNIYASHRHWSDVERVRRMMGNKCDARVPGCSWIEITNQVHSFVSNDKIHPKALEMHATLKMLLWPMKEKSVDAFLTSLQLTLSLLHQPAIFLSLKHKHMTSPYAPRRRSSSDHRTTPGRAPPSPSFASSELSTSSTVSTHRNPVSAVAKSFAGIFAGCFARPDFDNSKSLGDSEEFKSSSSVSNASRAGSQRGRGSNRGISISSYNILPAKEPGIVKFTMEEIFRVTRNFSPSFKIGQGGFGAVYKAKLLDGTVVAVKRAKKSMYEKHLGVEFQSEIQTLSRVEHLNLVKFFGYLEQEDERIIVVEHVPNGTLREHLDCIHGSVLDLAARLDIAIDVSHAITYLHMYIDHPIIHRDIKSSNILLTENFRAKVADFGFARQAPDSDSGMTHISTQIKGTAGYLDPEYLKTYQLTEKSDVYSFGVLLVELVTGRRPIEPKFELRERITAKWAMKRFIDGDAISVLDPRLDQTTANTLALEKILELALQCLAPRRQIRPTMKRCAEILWSIRKDFREQLSASNFRSFSTSSQRSTSIKEK</sequence>
<dbReference type="FunFam" id="1.25.40.10:FF:003528">
    <property type="entry name" value="Uncharacterized protein"/>
    <property type="match status" value="1"/>
</dbReference>
<keyword evidence="4" id="KW-0677">Repeat</keyword>
<evidence type="ECO:0000256" key="11">
    <source>
        <dbReference type="PROSITE-ProRule" id="PRU10141"/>
    </source>
</evidence>
<dbReference type="FunCoup" id="K7L046">
    <property type="interactions" value="2"/>
</dbReference>
<dbReference type="AlphaFoldDB" id="K7L046"/>
<dbReference type="STRING" id="3847.K7L046"/>
<keyword evidence="6" id="KW-0418">Kinase</keyword>
<evidence type="ECO:0000256" key="12">
    <source>
        <dbReference type="SAM" id="MobiDB-lite"/>
    </source>
</evidence>
<dbReference type="PROSITE" id="PS00107">
    <property type="entry name" value="PROTEIN_KINASE_ATP"/>
    <property type="match status" value="1"/>
</dbReference>
<feature type="region of interest" description="Disordered" evidence="12">
    <location>
        <begin position="604"/>
        <end position="641"/>
    </location>
</feature>
<keyword evidence="16" id="KW-1185">Reference proteome</keyword>
<feature type="domain" description="Protein kinase" evidence="13">
    <location>
        <begin position="732"/>
        <end position="1009"/>
    </location>
</feature>
<dbReference type="PANTHER" id="PTHR47926:SF511">
    <property type="entry name" value="PENTATRICOPEPTIDE REPEAT-CONTAINING PROTEIN"/>
    <property type="match status" value="1"/>
</dbReference>
<dbReference type="Gene3D" id="3.30.200.20">
    <property type="entry name" value="Phosphorylase Kinase, domain 1"/>
    <property type="match status" value="1"/>
</dbReference>
<dbReference type="HOGENOM" id="CLU_009342_0_0_1"/>
<organism evidence="15">
    <name type="scientific">Glycine max</name>
    <name type="common">Soybean</name>
    <name type="synonym">Glycine hispida</name>
    <dbReference type="NCBI Taxonomy" id="3847"/>
    <lineage>
        <taxon>Eukaryota</taxon>
        <taxon>Viridiplantae</taxon>
        <taxon>Streptophyta</taxon>
        <taxon>Embryophyta</taxon>
        <taxon>Tracheophyta</taxon>
        <taxon>Spermatophyta</taxon>
        <taxon>Magnoliopsida</taxon>
        <taxon>eudicotyledons</taxon>
        <taxon>Gunneridae</taxon>
        <taxon>Pentapetalae</taxon>
        <taxon>rosids</taxon>
        <taxon>fabids</taxon>
        <taxon>Fabales</taxon>
        <taxon>Fabaceae</taxon>
        <taxon>Papilionoideae</taxon>
        <taxon>50 kb inversion clade</taxon>
        <taxon>NPAAA clade</taxon>
        <taxon>indigoferoid/millettioid clade</taxon>
        <taxon>Phaseoleae</taxon>
        <taxon>Glycine</taxon>
        <taxon>Glycine subgen. Soja</taxon>
    </lineage>
</organism>
<evidence type="ECO:0000256" key="2">
    <source>
        <dbReference type="ARBA" id="ARBA00022527"/>
    </source>
</evidence>
<dbReference type="NCBIfam" id="TIGR00756">
    <property type="entry name" value="PPR"/>
    <property type="match status" value="2"/>
</dbReference>
<dbReference type="InterPro" id="IPR011009">
    <property type="entry name" value="Kinase-like_dom_sf"/>
</dbReference>
<gene>
    <name evidence="14" type="ORF">GLYMA_07G068800</name>
</gene>
<dbReference type="SMART" id="SM00220">
    <property type="entry name" value="S_TKc"/>
    <property type="match status" value="1"/>
</dbReference>
<keyword evidence="5 11" id="KW-0547">Nucleotide-binding</keyword>
<feature type="compositionally biased region" description="Low complexity" evidence="12">
    <location>
        <begin position="627"/>
        <end position="641"/>
    </location>
</feature>
<feature type="repeat" description="PPR" evidence="10">
    <location>
        <begin position="357"/>
        <end position="391"/>
    </location>
</feature>
<dbReference type="PANTHER" id="PTHR47926">
    <property type="entry name" value="PENTATRICOPEPTIDE REPEAT-CONTAINING PROTEIN"/>
    <property type="match status" value="1"/>
</dbReference>
<dbReference type="eggNOG" id="KOG4197">
    <property type="taxonomic scope" value="Eukaryota"/>
</dbReference>
<dbReference type="SUPFAM" id="SSF56112">
    <property type="entry name" value="Protein kinase-like (PK-like)"/>
    <property type="match status" value="1"/>
</dbReference>
<dbReference type="FunFam" id="3.30.200.20:FF:001335">
    <property type="entry name" value="Calmodulin-binding receptor-like cytoplasmic kinase 2"/>
    <property type="match status" value="1"/>
</dbReference>
<evidence type="ECO:0000256" key="7">
    <source>
        <dbReference type="ARBA" id="ARBA00022840"/>
    </source>
</evidence>
<proteinExistence type="predicted"/>
<comment type="catalytic activity">
    <reaction evidence="9">
        <text>L-seryl-[protein] + ATP = O-phospho-L-seryl-[protein] + ADP + H(+)</text>
        <dbReference type="Rhea" id="RHEA:17989"/>
        <dbReference type="Rhea" id="RHEA-COMP:9863"/>
        <dbReference type="Rhea" id="RHEA-COMP:11604"/>
        <dbReference type="ChEBI" id="CHEBI:15378"/>
        <dbReference type="ChEBI" id="CHEBI:29999"/>
        <dbReference type="ChEBI" id="CHEBI:30616"/>
        <dbReference type="ChEBI" id="CHEBI:83421"/>
        <dbReference type="ChEBI" id="CHEBI:456216"/>
        <dbReference type="EC" id="2.7.11.1"/>
    </reaction>
</comment>
<evidence type="ECO:0000256" key="6">
    <source>
        <dbReference type="ARBA" id="ARBA00022777"/>
    </source>
</evidence>
<dbReference type="InterPro" id="IPR002885">
    <property type="entry name" value="PPR_rpt"/>
</dbReference>
<dbReference type="InterPro" id="IPR017441">
    <property type="entry name" value="Protein_kinase_ATP_BS"/>
</dbReference>
<reference evidence="15" key="2">
    <citation type="submission" date="2018-02" db="UniProtKB">
        <authorList>
            <consortium name="EnsemblPlants"/>
        </authorList>
    </citation>
    <scope>IDENTIFICATION</scope>
    <source>
        <strain evidence="15">Williams 82</strain>
    </source>
</reference>
<evidence type="ECO:0000256" key="4">
    <source>
        <dbReference type="ARBA" id="ARBA00022737"/>
    </source>
</evidence>
<evidence type="ECO:0000313" key="14">
    <source>
        <dbReference type="EMBL" id="KRH48103.1"/>
    </source>
</evidence>
<dbReference type="GO" id="GO:0009451">
    <property type="term" value="P:RNA modification"/>
    <property type="evidence" value="ECO:0000318"/>
    <property type="project" value="GO_Central"/>
</dbReference>
<dbReference type="EMBL" id="CM000840">
    <property type="protein sequence ID" value="KRH48103.1"/>
    <property type="molecule type" value="Genomic_DNA"/>
</dbReference>
<dbReference type="FunFam" id="1.10.510.10:FF:000300">
    <property type="entry name" value="Calmodulin-binding receptor-like cytoplasmic kinase 3"/>
    <property type="match status" value="1"/>
</dbReference>
<dbReference type="eggNOG" id="KOG1187">
    <property type="taxonomic scope" value="Eukaryota"/>
</dbReference>
<evidence type="ECO:0000256" key="8">
    <source>
        <dbReference type="ARBA" id="ARBA00047899"/>
    </source>
</evidence>
<dbReference type="InterPro" id="IPR046960">
    <property type="entry name" value="PPR_At4g14850-like_plant"/>
</dbReference>
<feature type="compositionally biased region" description="Low complexity" evidence="12">
    <location>
        <begin position="680"/>
        <end position="699"/>
    </location>
</feature>
<evidence type="ECO:0000256" key="10">
    <source>
        <dbReference type="PROSITE-ProRule" id="PRU00708"/>
    </source>
</evidence>
<dbReference type="PROSITE" id="PS00108">
    <property type="entry name" value="PROTEIN_KINASE_ST"/>
    <property type="match status" value="1"/>
</dbReference>
<dbReference type="EC" id="2.7.11.1" evidence="1"/>
<dbReference type="InterPro" id="IPR008271">
    <property type="entry name" value="Ser/Thr_kinase_AS"/>
</dbReference>
<dbReference type="PROSITE" id="PS50011">
    <property type="entry name" value="PROTEIN_KINASE_DOM"/>
    <property type="match status" value="1"/>
</dbReference>
<keyword evidence="3" id="KW-0808">Transferase</keyword>
<dbReference type="PROSITE" id="PS51375">
    <property type="entry name" value="PPR"/>
    <property type="match status" value="2"/>
</dbReference>
<keyword evidence="2" id="KW-0723">Serine/threonine-protein kinase</keyword>
<dbReference type="Proteomes" id="UP000008827">
    <property type="component" value="Chromosome 7"/>
</dbReference>
<reference evidence="14 15" key="1">
    <citation type="journal article" date="2010" name="Nature">
        <title>Genome sequence of the palaeopolyploid soybean.</title>
        <authorList>
            <person name="Schmutz J."/>
            <person name="Cannon S.B."/>
            <person name="Schlueter J."/>
            <person name="Ma J."/>
            <person name="Mitros T."/>
            <person name="Nelson W."/>
            <person name="Hyten D.L."/>
            <person name="Song Q."/>
            <person name="Thelen J.J."/>
            <person name="Cheng J."/>
            <person name="Xu D."/>
            <person name="Hellsten U."/>
            <person name="May G.D."/>
            <person name="Yu Y."/>
            <person name="Sakurai T."/>
            <person name="Umezawa T."/>
            <person name="Bhattacharyya M.K."/>
            <person name="Sandhu D."/>
            <person name="Valliyodan B."/>
            <person name="Lindquist E."/>
            <person name="Peto M."/>
            <person name="Grant D."/>
            <person name="Shu S."/>
            <person name="Goodstein D."/>
            <person name="Barry K."/>
            <person name="Futrell-Griggs M."/>
            <person name="Abernathy B."/>
            <person name="Du J."/>
            <person name="Tian Z."/>
            <person name="Zhu L."/>
            <person name="Gill N."/>
            <person name="Joshi T."/>
            <person name="Libault M."/>
            <person name="Sethuraman A."/>
            <person name="Zhang X.-C."/>
            <person name="Shinozaki K."/>
            <person name="Nguyen H.T."/>
            <person name="Wing R.A."/>
            <person name="Cregan P."/>
            <person name="Specht J."/>
            <person name="Grimwood J."/>
            <person name="Rokhsar D."/>
            <person name="Stacey G."/>
            <person name="Shoemaker R.C."/>
            <person name="Jackson S.A."/>
        </authorList>
    </citation>
    <scope>NUCLEOTIDE SEQUENCE [LARGE SCALE GENOMIC DNA]</scope>
    <source>
        <strain evidence="15">cv. Williams 82</strain>
        <tissue evidence="14">Callus</tissue>
    </source>
</reference>
<dbReference type="Pfam" id="PF00069">
    <property type="entry name" value="Pkinase"/>
    <property type="match status" value="1"/>
</dbReference>
<dbReference type="InterPro" id="IPR046848">
    <property type="entry name" value="E_motif"/>
</dbReference>
<dbReference type="Pfam" id="PF01535">
    <property type="entry name" value="PPR"/>
    <property type="match status" value="3"/>
</dbReference>
<dbReference type="InterPro" id="IPR000719">
    <property type="entry name" value="Prot_kinase_dom"/>
</dbReference>
<dbReference type="EnsemblPlants" id="KRH48103">
    <property type="protein sequence ID" value="KRH48103"/>
    <property type="gene ID" value="GLYMA_07G068800"/>
</dbReference>
<evidence type="ECO:0000256" key="3">
    <source>
        <dbReference type="ARBA" id="ARBA00022679"/>
    </source>
</evidence>
<dbReference type="Gramene" id="KRH48103">
    <property type="protein sequence ID" value="KRH48103"/>
    <property type="gene ID" value="GLYMA_07G068800"/>
</dbReference>
<accession>K7L046</accession>
<dbReference type="Pfam" id="PF13041">
    <property type="entry name" value="PPR_2"/>
    <property type="match status" value="1"/>
</dbReference>
<dbReference type="GO" id="GO:0005524">
    <property type="term" value="F:ATP binding"/>
    <property type="evidence" value="ECO:0007669"/>
    <property type="project" value="UniProtKB-UniRule"/>
</dbReference>
<evidence type="ECO:0000259" key="13">
    <source>
        <dbReference type="PROSITE" id="PS50011"/>
    </source>
</evidence>
<dbReference type="GO" id="GO:0004674">
    <property type="term" value="F:protein serine/threonine kinase activity"/>
    <property type="evidence" value="ECO:0007669"/>
    <property type="project" value="UniProtKB-KW"/>
</dbReference>
<protein>
    <recommendedName>
        <fullName evidence="1">non-specific serine/threonine protein kinase</fullName>
        <ecNumber evidence="1">2.7.11.1</ecNumber>
    </recommendedName>
</protein>